<evidence type="ECO:0000256" key="8">
    <source>
        <dbReference type="PIRSR" id="PIRSR639901-1"/>
    </source>
</evidence>
<evidence type="ECO:0000256" key="5">
    <source>
        <dbReference type="ARBA" id="ARBA00022679"/>
    </source>
</evidence>
<evidence type="ECO:0000256" key="7">
    <source>
        <dbReference type="ARBA" id="ARBA00049183"/>
    </source>
</evidence>
<dbReference type="InterPro" id="IPR039901">
    <property type="entry name" value="Kdotransferase"/>
</dbReference>
<dbReference type="InterPro" id="IPR007507">
    <property type="entry name" value="Glycos_transf_N"/>
</dbReference>
<dbReference type="Gene3D" id="3.40.50.11720">
    <property type="entry name" value="3-Deoxy-D-manno-octulosonic-acid transferase, N-terminal domain"/>
    <property type="match status" value="1"/>
</dbReference>
<dbReference type="Pfam" id="PF04413">
    <property type="entry name" value="Glycos_transf_N"/>
    <property type="match status" value="1"/>
</dbReference>
<dbReference type="AlphaFoldDB" id="A0A2H5F1H8"/>
<keyword evidence="10" id="KW-0472">Membrane</keyword>
<dbReference type="PANTHER" id="PTHR42755:SF1">
    <property type="entry name" value="3-DEOXY-D-MANNO-OCTULOSONIC ACID TRANSFERASE, MITOCHONDRIAL-RELATED"/>
    <property type="match status" value="1"/>
</dbReference>
<dbReference type="EC" id="2.4.99.12" evidence="3 10"/>
<evidence type="ECO:0000259" key="11">
    <source>
        <dbReference type="Pfam" id="PF04413"/>
    </source>
</evidence>
<protein>
    <recommendedName>
        <fullName evidence="4 10">3-deoxy-D-manno-octulosonic acid transferase</fullName>
        <shortName evidence="10">Kdo transferase</shortName>
        <ecNumber evidence="3 10">2.4.99.12</ecNumber>
    </recommendedName>
    <alternativeName>
        <fullName evidence="6 10">Lipid IV(A) 3-deoxy-D-manno-octulosonic acid transferase</fullName>
    </alternativeName>
</protein>
<reference evidence="12 13" key="1">
    <citation type="journal article" date="2013" name="Antonie Van Leeuwenhoek">
        <title>Paracoccus zhejiangensis sp. nov., isolated from activated sludge in wastewater-treatment system.</title>
        <authorList>
            <person name="Wu Z.G."/>
            <person name="Zhang D.F."/>
            <person name="Liu Y.L."/>
            <person name="Wang F."/>
            <person name="Jiang X."/>
            <person name="Li C."/>
            <person name="Li S.P."/>
            <person name="Hong Q."/>
            <person name="Li W.J."/>
        </authorList>
    </citation>
    <scope>NUCLEOTIDE SEQUENCE [LARGE SCALE GENOMIC DNA]</scope>
    <source>
        <strain evidence="12 13">J6</strain>
    </source>
</reference>
<gene>
    <name evidence="12" type="ORF">CX676_15515</name>
</gene>
<dbReference type="SUPFAM" id="SSF53756">
    <property type="entry name" value="UDP-Glycosyltransferase/glycogen phosphorylase"/>
    <property type="match status" value="1"/>
</dbReference>
<keyword evidence="5 10" id="KW-0808">Transferase</keyword>
<evidence type="ECO:0000313" key="13">
    <source>
        <dbReference type="Proteomes" id="UP000234530"/>
    </source>
</evidence>
<dbReference type="Gene3D" id="3.40.50.2000">
    <property type="entry name" value="Glycogen Phosphorylase B"/>
    <property type="match status" value="1"/>
</dbReference>
<dbReference type="UniPathway" id="UPA00958"/>
<name>A0A2H5F1H8_9RHOB</name>
<keyword evidence="13" id="KW-1185">Reference proteome</keyword>
<evidence type="ECO:0000256" key="10">
    <source>
        <dbReference type="RuleBase" id="RU365103"/>
    </source>
</evidence>
<dbReference type="GO" id="GO:0009244">
    <property type="term" value="P:lipopolysaccharide core region biosynthetic process"/>
    <property type="evidence" value="ECO:0007669"/>
    <property type="project" value="UniProtKB-UniRule"/>
</dbReference>
<comment type="catalytic activity">
    <reaction evidence="7 10">
        <text>lipid IVA (E. coli) + CMP-3-deoxy-beta-D-manno-octulosonate = alpha-Kdo-(2-&gt;6)-lipid IVA (E. coli) + CMP + H(+)</text>
        <dbReference type="Rhea" id="RHEA:28066"/>
        <dbReference type="ChEBI" id="CHEBI:15378"/>
        <dbReference type="ChEBI" id="CHEBI:58603"/>
        <dbReference type="ChEBI" id="CHEBI:60364"/>
        <dbReference type="ChEBI" id="CHEBI:60377"/>
        <dbReference type="ChEBI" id="CHEBI:85987"/>
        <dbReference type="EC" id="2.4.99.12"/>
    </reaction>
</comment>
<evidence type="ECO:0000256" key="2">
    <source>
        <dbReference type="ARBA" id="ARBA00004713"/>
    </source>
</evidence>
<proteinExistence type="inferred from homology"/>
<keyword evidence="10" id="KW-1003">Cell membrane</keyword>
<accession>A0A2H5F1H8</accession>
<dbReference type="GO" id="GO:0005886">
    <property type="term" value="C:plasma membrane"/>
    <property type="evidence" value="ECO:0007669"/>
    <property type="project" value="UniProtKB-SubCell"/>
</dbReference>
<dbReference type="OrthoDB" id="9789797at2"/>
<organism evidence="12 13">
    <name type="scientific">Paracoccus zhejiangensis</name>
    <dbReference type="NCBI Taxonomy" id="1077935"/>
    <lineage>
        <taxon>Bacteria</taxon>
        <taxon>Pseudomonadati</taxon>
        <taxon>Pseudomonadota</taxon>
        <taxon>Alphaproteobacteria</taxon>
        <taxon>Rhodobacterales</taxon>
        <taxon>Paracoccaceae</taxon>
        <taxon>Paracoccus</taxon>
    </lineage>
</organism>
<evidence type="ECO:0000256" key="6">
    <source>
        <dbReference type="ARBA" id="ARBA00031445"/>
    </source>
</evidence>
<comment type="subcellular location">
    <subcellularLocation>
        <location evidence="10">Cell membrane</location>
    </subcellularLocation>
</comment>
<evidence type="ECO:0000256" key="4">
    <source>
        <dbReference type="ARBA" id="ARBA00019077"/>
    </source>
</evidence>
<evidence type="ECO:0000256" key="1">
    <source>
        <dbReference type="ARBA" id="ARBA00003394"/>
    </source>
</evidence>
<dbReference type="GO" id="GO:0009245">
    <property type="term" value="P:lipid A biosynthetic process"/>
    <property type="evidence" value="ECO:0007669"/>
    <property type="project" value="TreeGrafter"/>
</dbReference>
<dbReference type="InterPro" id="IPR038107">
    <property type="entry name" value="Glycos_transf_N_sf"/>
</dbReference>
<dbReference type="PANTHER" id="PTHR42755">
    <property type="entry name" value="3-DEOXY-MANNO-OCTULOSONATE CYTIDYLYLTRANSFERASE"/>
    <property type="match status" value="1"/>
</dbReference>
<comment type="pathway">
    <text evidence="2 10">Bacterial outer membrane biogenesis; LPS core biosynthesis.</text>
</comment>
<comment type="function">
    <text evidence="1 10">Involved in lipopolysaccharide (LPS) biosynthesis. Catalyzes the transfer of 3-deoxy-D-manno-octulosonate (Kdo) residue(s) from CMP-Kdo to lipid IV(A), the tetraacyldisaccharide-1,4'-bisphosphate precursor of lipid A.</text>
</comment>
<keyword evidence="10" id="KW-0448">Lipopolysaccharide biosynthesis</keyword>
<feature type="site" description="Transition state stabilizer" evidence="9">
    <location>
        <position position="192"/>
    </location>
</feature>
<evidence type="ECO:0000256" key="3">
    <source>
        <dbReference type="ARBA" id="ARBA00012621"/>
    </source>
</evidence>
<dbReference type="GO" id="GO:0043842">
    <property type="term" value="F:Kdo transferase activity"/>
    <property type="evidence" value="ECO:0007669"/>
    <property type="project" value="UniProtKB-EC"/>
</dbReference>
<evidence type="ECO:0000313" key="12">
    <source>
        <dbReference type="EMBL" id="AUH65400.1"/>
    </source>
</evidence>
<dbReference type="KEGG" id="pzh:CX676_15515"/>
<dbReference type="EMBL" id="CP025430">
    <property type="protein sequence ID" value="AUH65400.1"/>
    <property type="molecule type" value="Genomic_DNA"/>
</dbReference>
<dbReference type="RefSeq" id="WP_101753423.1">
    <property type="nucleotide sequence ID" value="NZ_CP025430.1"/>
</dbReference>
<feature type="site" description="Transition state stabilizer" evidence="9">
    <location>
        <position position="114"/>
    </location>
</feature>
<feature type="domain" description="3-deoxy-D-manno-octulosonic-acid transferase N-terminal" evidence="11">
    <location>
        <begin position="26"/>
        <end position="193"/>
    </location>
</feature>
<evidence type="ECO:0000256" key="9">
    <source>
        <dbReference type="PIRSR" id="PIRSR639901-2"/>
    </source>
</evidence>
<comment type="similarity">
    <text evidence="10">Belongs to the glycosyltransferase group 1 family.</text>
</comment>
<dbReference type="Proteomes" id="UP000234530">
    <property type="component" value="Chromosome"/>
</dbReference>
<feature type="active site" description="Proton acceptor" evidence="8">
    <location>
        <position position="50"/>
    </location>
</feature>
<sequence>MILAATTRLAETVLHGRLLFGGAARLRARMMLDDLLARAEIWVHAASVGELNSASVLIEALAARHSVLVTTNSETGLERARSCGWPAVLAPLDLPGTLGRFLDTVRPKVAVTVEAELWPTRARLLAERSIPHVIVGARMSERSARRWSRLPGLIGPVLKNVAALSAQDAGSEARLRTLGLPQQAIQPRLDLKLLAPSRVVPPAPSSDRDRTVLAASTHPGEDEPILDAWLAAREGTPGCRLILALRHPDRADQVTAMLAARGLAFGRRSAGAEDHPLLLADTLGEMPLWYDRAGICITGGSLVDHGGHTPWEPAAHATAILHGPHVANFADAYATLDQVGAAQRIDARGLPAALAGLLADPAAARGMGQAARQVLAERAGDPAPLLDLIGNLVNPGATSDILGEG</sequence>